<reference evidence="7 8" key="1">
    <citation type="submission" date="2018-05" db="EMBL/GenBank/DDBJ databases">
        <title>Leucothrix arctica sp. nov., isolated from Arctic seawater.</title>
        <authorList>
            <person name="Choi A."/>
            <person name="Baek K."/>
        </authorList>
    </citation>
    <scope>NUCLEOTIDE SEQUENCE [LARGE SCALE GENOMIC DNA]</scope>
    <source>
        <strain evidence="7 8">JCM 18388</strain>
    </source>
</reference>
<dbReference type="PROSITE" id="PS51257">
    <property type="entry name" value="PROKAR_LIPOPROTEIN"/>
    <property type="match status" value="1"/>
</dbReference>
<evidence type="ECO:0000256" key="4">
    <source>
        <dbReference type="ARBA" id="ARBA00022989"/>
    </source>
</evidence>
<dbReference type="AlphaFoldDB" id="A0A317CFV7"/>
<keyword evidence="5 6" id="KW-0472">Membrane</keyword>
<proteinExistence type="inferred from homology"/>
<feature type="transmembrane region" description="Helical" evidence="6">
    <location>
        <begin position="305"/>
        <end position="334"/>
    </location>
</feature>
<feature type="transmembrane region" description="Helical" evidence="6">
    <location>
        <begin position="148"/>
        <end position="168"/>
    </location>
</feature>
<keyword evidence="4 6" id="KW-1133">Transmembrane helix</keyword>
<feature type="transmembrane region" description="Helical" evidence="6">
    <location>
        <begin position="6"/>
        <end position="39"/>
    </location>
</feature>
<feature type="transmembrane region" description="Helical" evidence="6">
    <location>
        <begin position="269"/>
        <end position="293"/>
    </location>
</feature>
<dbReference type="Pfam" id="PF01594">
    <property type="entry name" value="AI-2E_transport"/>
    <property type="match status" value="1"/>
</dbReference>
<dbReference type="PANTHER" id="PTHR21716:SF64">
    <property type="entry name" value="AI-2 TRANSPORT PROTEIN TQSA"/>
    <property type="match status" value="1"/>
</dbReference>
<name>A0A317CFV7_9GAMM</name>
<comment type="subcellular location">
    <subcellularLocation>
        <location evidence="1">Membrane</location>
        <topology evidence="1">Multi-pass membrane protein</topology>
    </subcellularLocation>
</comment>
<dbReference type="EMBL" id="QGKM01000027">
    <property type="protein sequence ID" value="PWQ97239.1"/>
    <property type="molecule type" value="Genomic_DNA"/>
</dbReference>
<feature type="transmembrane region" description="Helical" evidence="6">
    <location>
        <begin position="243"/>
        <end position="262"/>
    </location>
</feature>
<dbReference type="GO" id="GO:0055085">
    <property type="term" value="P:transmembrane transport"/>
    <property type="evidence" value="ECO:0007669"/>
    <property type="project" value="TreeGrafter"/>
</dbReference>
<evidence type="ECO:0000256" key="3">
    <source>
        <dbReference type="ARBA" id="ARBA00022692"/>
    </source>
</evidence>
<organism evidence="7 8">
    <name type="scientific">Leucothrix pacifica</name>
    <dbReference type="NCBI Taxonomy" id="1247513"/>
    <lineage>
        <taxon>Bacteria</taxon>
        <taxon>Pseudomonadati</taxon>
        <taxon>Pseudomonadota</taxon>
        <taxon>Gammaproteobacteria</taxon>
        <taxon>Thiotrichales</taxon>
        <taxon>Thiotrichaceae</taxon>
        <taxon>Leucothrix</taxon>
    </lineage>
</organism>
<evidence type="ECO:0000256" key="1">
    <source>
        <dbReference type="ARBA" id="ARBA00004141"/>
    </source>
</evidence>
<evidence type="ECO:0000256" key="6">
    <source>
        <dbReference type="SAM" id="Phobius"/>
    </source>
</evidence>
<sequence length="349" mass="38289">MTTNTRWFWLALFSVSCILLYLLAPILLPFVAGALLAYLGDPLVDRLETYKISRTNSVVIVFVVVFSIMLPFFIILIPLLEDQIQAFFKKVPTYLTWMTTSAEPLLERLGIAVPAIDAESVGKTLSQEWSVAGSFIKSLIGTVSRSGLAVMGWLANLVLIPVITFYLLRDWDKLVAYIRELLPRNVEPKFAMLAKESDEMLGAFLRGQLMVMLALGAMYSVGLAIVGVNFALLIGIIAGIISFIPYMGLIVGIAIASIAALVETQSFMMVVWVIVVFSVAQMVEGMLLTPLLVGDRIGLHPVAVIFAVLAGGQLFGFFGILLALPVFAVLAVLLRHAHDSYLESQIYRI</sequence>
<feature type="transmembrane region" description="Helical" evidence="6">
    <location>
        <begin position="59"/>
        <end position="80"/>
    </location>
</feature>
<comment type="similarity">
    <text evidence="2">Belongs to the autoinducer-2 exporter (AI-2E) (TC 2.A.86) family.</text>
</comment>
<accession>A0A317CFV7</accession>
<evidence type="ECO:0000313" key="7">
    <source>
        <dbReference type="EMBL" id="PWQ97239.1"/>
    </source>
</evidence>
<dbReference type="OrthoDB" id="5792512at2"/>
<evidence type="ECO:0000313" key="8">
    <source>
        <dbReference type="Proteomes" id="UP000245539"/>
    </source>
</evidence>
<comment type="caution">
    <text evidence="7">The sequence shown here is derived from an EMBL/GenBank/DDBJ whole genome shotgun (WGS) entry which is preliminary data.</text>
</comment>
<keyword evidence="8" id="KW-1185">Reference proteome</keyword>
<evidence type="ECO:0000256" key="5">
    <source>
        <dbReference type="ARBA" id="ARBA00023136"/>
    </source>
</evidence>
<keyword evidence="3 6" id="KW-0812">Transmembrane</keyword>
<dbReference type="GO" id="GO:0016020">
    <property type="term" value="C:membrane"/>
    <property type="evidence" value="ECO:0007669"/>
    <property type="project" value="UniProtKB-SubCell"/>
</dbReference>
<evidence type="ECO:0000256" key="2">
    <source>
        <dbReference type="ARBA" id="ARBA00009773"/>
    </source>
</evidence>
<gene>
    <name evidence="7" type="ORF">DKW60_10945</name>
</gene>
<dbReference type="PANTHER" id="PTHR21716">
    <property type="entry name" value="TRANSMEMBRANE PROTEIN"/>
    <property type="match status" value="1"/>
</dbReference>
<dbReference type="InterPro" id="IPR002549">
    <property type="entry name" value="AI-2E-like"/>
</dbReference>
<dbReference type="Proteomes" id="UP000245539">
    <property type="component" value="Unassembled WGS sequence"/>
</dbReference>
<feature type="transmembrane region" description="Helical" evidence="6">
    <location>
        <begin position="209"/>
        <end position="237"/>
    </location>
</feature>
<protein>
    <submittedName>
        <fullName evidence="7">AI-2E family transporter</fullName>
    </submittedName>
</protein>
<dbReference type="RefSeq" id="WP_109837696.1">
    <property type="nucleotide sequence ID" value="NZ_QGKM01000027.1"/>
</dbReference>